<feature type="signal peptide" evidence="2">
    <location>
        <begin position="1"/>
        <end position="18"/>
    </location>
</feature>
<feature type="region of interest" description="Disordered" evidence="1">
    <location>
        <begin position="136"/>
        <end position="175"/>
    </location>
</feature>
<organism evidence="3 4">
    <name type="scientific">Fusarium langsethiae</name>
    <dbReference type="NCBI Taxonomy" id="179993"/>
    <lineage>
        <taxon>Eukaryota</taxon>
        <taxon>Fungi</taxon>
        <taxon>Dikarya</taxon>
        <taxon>Ascomycota</taxon>
        <taxon>Pezizomycotina</taxon>
        <taxon>Sordariomycetes</taxon>
        <taxon>Hypocreomycetidae</taxon>
        <taxon>Hypocreales</taxon>
        <taxon>Nectriaceae</taxon>
        <taxon>Fusarium</taxon>
    </lineage>
</organism>
<dbReference type="Proteomes" id="UP000037904">
    <property type="component" value="Unassembled WGS sequence"/>
</dbReference>
<protein>
    <recommendedName>
        <fullName evidence="5">Gpi anchored serine-rich protein</fullName>
    </recommendedName>
</protein>
<dbReference type="AlphaFoldDB" id="A0A0N0DG42"/>
<feature type="chain" id="PRO_5005846703" description="Gpi anchored serine-rich protein" evidence="2">
    <location>
        <begin position="19"/>
        <end position="201"/>
    </location>
</feature>
<evidence type="ECO:0000256" key="2">
    <source>
        <dbReference type="SAM" id="SignalP"/>
    </source>
</evidence>
<evidence type="ECO:0000256" key="1">
    <source>
        <dbReference type="SAM" id="MobiDB-lite"/>
    </source>
</evidence>
<keyword evidence="4" id="KW-1185">Reference proteome</keyword>
<gene>
    <name evidence="3" type="ORF">FLAG1_03511</name>
</gene>
<comment type="caution">
    <text evidence="3">The sequence shown here is derived from an EMBL/GenBank/DDBJ whole genome shotgun (WGS) entry which is preliminary data.</text>
</comment>
<name>A0A0N0DG42_FUSLA</name>
<keyword evidence="2" id="KW-0732">Signal</keyword>
<accession>A0A0N0DG42</accession>
<dbReference type="EMBL" id="JXCE01000040">
    <property type="protein sequence ID" value="KPA43544.1"/>
    <property type="molecule type" value="Genomic_DNA"/>
</dbReference>
<evidence type="ECO:0000313" key="3">
    <source>
        <dbReference type="EMBL" id="KPA43544.1"/>
    </source>
</evidence>
<sequence>MHYTSIFIAAAGASVAAAQDYAPPAPLDTTTLTSTTTQVVTLTQCNPTVTDCPLRTHTSTEVVVTTSTTEPEVPAEPTTSVYVAPTTSIYEPVVNTTSHHEVPTIVNTPTIITTKKAPLPKTTFYPAGNTTVKAGPTAPVSHVTKLPVPSSNGTPEKPGYEAPPATTPEVPSSVPTAGASGLIASSGLLGAAMVAAMVALF</sequence>
<reference evidence="3 4" key="1">
    <citation type="submission" date="2015-04" db="EMBL/GenBank/DDBJ databases">
        <title>The draft genome sequence of Fusarium langsethiae, a T-2/HT-2 mycotoxin producer.</title>
        <authorList>
            <person name="Lysoe E."/>
            <person name="Divon H.H."/>
            <person name="Terzi V."/>
            <person name="Orru L."/>
            <person name="Lamontanara A."/>
            <person name="Kolseth A.-K."/>
            <person name="Frandsen R.J."/>
            <person name="Nielsen K."/>
            <person name="Thrane U."/>
        </authorList>
    </citation>
    <scope>NUCLEOTIDE SEQUENCE [LARGE SCALE GENOMIC DNA]</scope>
    <source>
        <strain evidence="3 4">Fl201059</strain>
    </source>
</reference>
<evidence type="ECO:0008006" key="5">
    <source>
        <dbReference type="Google" id="ProtNLM"/>
    </source>
</evidence>
<evidence type="ECO:0000313" key="4">
    <source>
        <dbReference type="Proteomes" id="UP000037904"/>
    </source>
</evidence>
<dbReference type="OrthoDB" id="5105046at2759"/>
<proteinExistence type="predicted"/>